<dbReference type="GO" id="GO:0005730">
    <property type="term" value="C:nucleolus"/>
    <property type="evidence" value="ECO:0007669"/>
    <property type="project" value="TreeGrafter"/>
</dbReference>
<dbReference type="PANTHER" id="PTHR22734:SF3">
    <property type="entry name" value="RIBOSOME PRODUCTION FACTOR 1"/>
    <property type="match status" value="1"/>
</dbReference>
<feature type="region of interest" description="Disordered" evidence="1">
    <location>
        <begin position="343"/>
        <end position="389"/>
    </location>
</feature>
<dbReference type="OrthoDB" id="264354at2759"/>
<dbReference type="Pfam" id="PF04427">
    <property type="entry name" value="Brix"/>
    <property type="match status" value="1"/>
</dbReference>
<gene>
    <name evidence="3" type="ORF">M407DRAFT_11998</name>
</gene>
<dbReference type="EMBL" id="KN823305">
    <property type="protein sequence ID" value="KIO18197.1"/>
    <property type="molecule type" value="Genomic_DNA"/>
</dbReference>
<reference evidence="3 4" key="1">
    <citation type="submission" date="2014-04" db="EMBL/GenBank/DDBJ databases">
        <authorList>
            <consortium name="DOE Joint Genome Institute"/>
            <person name="Kuo A."/>
            <person name="Girlanda M."/>
            <person name="Perotto S."/>
            <person name="Kohler A."/>
            <person name="Nagy L.G."/>
            <person name="Floudas D."/>
            <person name="Copeland A."/>
            <person name="Barry K.W."/>
            <person name="Cichocki N."/>
            <person name="Veneault-Fourrey C."/>
            <person name="LaButti K."/>
            <person name="Lindquist E.A."/>
            <person name="Lipzen A."/>
            <person name="Lundell T."/>
            <person name="Morin E."/>
            <person name="Murat C."/>
            <person name="Sun H."/>
            <person name="Tunlid A."/>
            <person name="Henrissat B."/>
            <person name="Grigoriev I.V."/>
            <person name="Hibbett D.S."/>
            <person name="Martin F."/>
            <person name="Nordberg H.P."/>
            <person name="Cantor M.N."/>
            <person name="Hua S.X."/>
        </authorList>
    </citation>
    <scope>NUCLEOTIDE SEQUENCE [LARGE SCALE GENOMIC DNA]</scope>
    <source>
        <strain evidence="3 4">MUT 4182</strain>
    </source>
</reference>
<dbReference type="PROSITE" id="PS50833">
    <property type="entry name" value="BRIX"/>
    <property type="match status" value="1"/>
</dbReference>
<dbReference type="GO" id="GO:0030687">
    <property type="term" value="C:preribosome, large subunit precursor"/>
    <property type="evidence" value="ECO:0007669"/>
    <property type="project" value="TreeGrafter"/>
</dbReference>
<evidence type="ECO:0000313" key="4">
    <source>
        <dbReference type="Proteomes" id="UP000054248"/>
    </source>
</evidence>
<feature type="compositionally biased region" description="Low complexity" evidence="1">
    <location>
        <begin position="65"/>
        <end position="77"/>
    </location>
</feature>
<feature type="region of interest" description="Disordered" evidence="1">
    <location>
        <begin position="55"/>
        <end position="94"/>
    </location>
</feature>
<dbReference type="SUPFAM" id="SSF52954">
    <property type="entry name" value="Class II aaRS ABD-related"/>
    <property type="match status" value="1"/>
</dbReference>
<dbReference type="AlphaFoldDB" id="A0A0C3L9M2"/>
<evidence type="ECO:0000313" key="3">
    <source>
        <dbReference type="EMBL" id="KIO18197.1"/>
    </source>
</evidence>
<dbReference type="STRING" id="1051891.A0A0C3L9M2"/>
<feature type="compositionally biased region" description="Basic and acidic residues" evidence="1">
    <location>
        <begin position="367"/>
        <end position="389"/>
    </location>
</feature>
<dbReference type="InterPro" id="IPR044281">
    <property type="entry name" value="IMP4/RPF1"/>
</dbReference>
<sequence>MERRKLEKKNPELKKKRQAENVPMTIDNTRAYDPSMVTVPSGLHPKSTILAEFSARSKSTVPIKESSTVGSSEPSGSKVTQDPNPAPPPAVPAEFMDPEHAADIANDPFAAYFDPDSERDPSEPPKVLITTSPYATAPTWAFCDELVGVFPGAQFFKRKKKSFRSNAPPLGTIAGWAVKRGYSSLIVVNEDHHKPNALTMIHLPAGPTAYFKLTSVELTREIYGHARASPHYPELVLNNFVTRLGHAVGRMFQTLFPPMPEFEGRQVVTLHNQRDFLFFRRHRYMFKSTERTALQEIGPRFTLKLRSLKTGLPSNNPLGAPMKPLEMAKEDEEPEQQYPHIVEEVAKSEDNGEAGNSGGEDEEAEEESARVEKEETKRDEKKGARKGEEFAWAWNPRMDFKKRNFYL</sequence>
<dbReference type="Gene3D" id="3.40.50.10480">
    <property type="entry name" value="Probable brix-domain ribosomal biogenesis protein"/>
    <property type="match status" value="1"/>
</dbReference>
<feature type="compositionally biased region" description="Basic and acidic residues" evidence="1">
    <location>
        <begin position="1"/>
        <end position="13"/>
    </location>
</feature>
<name>A0A0C3L9M2_9AGAM</name>
<evidence type="ECO:0000256" key="1">
    <source>
        <dbReference type="SAM" id="MobiDB-lite"/>
    </source>
</evidence>
<feature type="region of interest" description="Disordered" evidence="1">
    <location>
        <begin position="1"/>
        <end position="43"/>
    </location>
</feature>
<dbReference type="Proteomes" id="UP000054248">
    <property type="component" value="Unassembled WGS sequence"/>
</dbReference>
<dbReference type="HOGENOM" id="CLU_040063_3_0_1"/>
<organism evidence="3 4">
    <name type="scientific">Tulasnella calospora MUT 4182</name>
    <dbReference type="NCBI Taxonomy" id="1051891"/>
    <lineage>
        <taxon>Eukaryota</taxon>
        <taxon>Fungi</taxon>
        <taxon>Dikarya</taxon>
        <taxon>Basidiomycota</taxon>
        <taxon>Agaricomycotina</taxon>
        <taxon>Agaricomycetes</taxon>
        <taxon>Cantharellales</taxon>
        <taxon>Tulasnellaceae</taxon>
        <taxon>Tulasnella</taxon>
    </lineage>
</organism>
<dbReference type="GO" id="GO:0000460">
    <property type="term" value="P:maturation of 5.8S rRNA"/>
    <property type="evidence" value="ECO:0007669"/>
    <property type="project" value="TreeGrafter"/>
</dbReference>
<evidence type="ECO:0000259" key="2">
    <source>
        <dbReference type="PROSITE" id="PS50833"/>
    </source>
</evidence>
<protein>
    <recommendedName>
        <fullName evidence="2">Brix domain-containing protein</fullName>
    </recommendedName>
</protein>
<dbReference type="PANTHER" id="PTHR22734">
    <property type="entry name" value="U3 SMALL NUCLEOLAR RIBONUCLEOPROTEIN PROTEIN IMP4"/>
    <property type="match status" value="1"/>
</dbReference>
<accession>A0A0C3L9M2</accession>
<feature type="domain" description="Brix" evidence="2">
    <location>
        <begin position="125"/>
        <end position="314"/>
    </location>
</feature>
<proteinExistence type="predicted"/>
<dbReference type="SMART" id="SM00879">
    <property type="entry name" value="Brix"/>
    <property type="match status" value="1"/>
</dbReference>
<dbReference type="GO" id="GO:0000470">
    <property type="term" value="P:maturation of LSU-rRNA"/>
    <property type="evidence" value="ECO:0007669"/>
    <property type="project" value="TreeGrafter"/>
</dbReference>
<reference evidence="4" key="2">
    <citation type="submission" date="2015-01" db="EMBL/GenBank/DDBJ databases">
        <title>Evolutionary Origins and Diversification of the Mycorrhizal Mutualists.</title>
        <authorList>
            <consortium name="DOE Joint Genome Institute"/>
            <consortium name="Mycorrhizal Genomics Consortium"/>
            <person name="Kohler A."/>
            <person name="Kuo A."/>
            <person name="Nagy L.G."/>
            <person name="Floudas D."/>
            <person name="Copeland A."/>
            <person name="Barry K.W."/>
            <person name="Cichocki N."/>
            <person name="Veneault-Fourrey C."/>
            <person name="LaButti K."/>
            <person name="Lindquist E.A."/>
            <person name="Lipzen A."/>
            <person name="Lundell T."/>
            <person name="Morin E."/>
            <person name="Murat C."/>
            <person name="Riley R."/>
            <person name="Ohm R."/>
            <person name="Sun H."/>
            <person name="Tunlid A."/>
            <person name="Henrissat B."/>
            <person name="Grigoriev I.V."/>
            <person name="Hibbett D.S."/>
            <person name="Martin F."/>
        </authorList>
    </citation>
    <scope>NUCLEOTIDE SEQUENCE [LARGE SCALE GENOMIC DNA]</scope>
    <source>
        <strain evidence="4">MUT 4182</strain>
    </source>
</reference>
<dbReference type="InterPro" id="IPR007109">
    <property type="entry name" value="Brix"/>
</dbReference>
<keyword evidence="4" id="KW-1185">Reference proteome</keyword>
<dbReference type="GO" id="GO:0042134">
    <property type="term" value="F:rRNA primary transcript binding"/>
    <property type="evidence" value="ECO:0007669"/>
    <property type="project" value="InterPro"/>
</dbReference>